<keyword evidence="4" id="KW-1133">Transmembrane helix</keyword>
<evidence type="ECO:0000259" key="7">
    <source>
        <dbReference type="Pfam" id="PF10509"/>
    </source>
</evidence>
<evidence type="ECO:0000256" key="2">
    <source>
        <dbReference type="ARBA" id="ARBA00022741"/>
    </source>
</evidence>
<comment type="similarity">
    <text evidence="1">Belongs to the GHMP kinase family. GalK subfamily.</text>
</comment>
<organism evidence="8 9">
    <name type="scientific">Leishmania tarentolae</name>
    <name type="common">Sauroleishmania tarentolae</name>
    <dbReference type="NCBI Taxonomy" id="5689"/>
    <lineage>
        <taxon>Eukaryota</taxon>
        <taxon>Discoba</taxon>
        <taxon>Euglenozoa</taxon>
        <taxon>Kinetoplastea</taxon>
        <taxon>Metakinetoplastina</taxon>
        <taxon>Trypanosomatida</taxon>
        <taxon>Trypanosomatidae</taxon>
        <taxon>Leishmaniinae</taxon>
        <taxon>Leishmania</taxon>
        <taxon>lizard Leishmania</taxon>
    </lineage>
</organism>
<dbReference type="GO" id="GO:0004335">
    <property type="term" value="F:galactokinase activity"/>
    <property type="evidence" value="ECO:0007669"/>
    <property type="project" value="InterPro"/>
</dbReference>
<evidence type="ECO:0000259" key="6">
    <source>
        <dbReference type="Pfam" id="PF08544"/>
    </source>
</evidence>
<evidence type="ECO:0000259" key="5">
    <source>
        <dbReference type="Pfam" id="PF00288"/>
    </source>
</evidence>
<dbReference type="Proteomes" id="UP000419144">
    <property type="component" value="Unassembled WGS sequence"/>
</dbReference>
<keyword evidence="4" id="KW-0812">Transmembrane</keyword>
<dbReference type="VEuPathDB" id="TriTrypDB:LtaPh_3527600"/>
<feature type="transmembrane region" description="Helical" evidence="4">
    <location>
        <begin position="83"/>
        <end position="104"/>
    </location>
</feature>
<dbReference type="Pfam" id="PF00288">
    <property type="entry name" value="GHMP_kinases_N"/>
    <property type="match status" value="1"/>
</dbReference>
<dbReference type="GO" id="GO:0005524">
    <property type="term" value="F:ATP binding"/>
    <property type="evidence" value="ECO:0007669"/>
    <property type="project" value="UniProtKB-KW"/>
</dbReference>
<proteinExistence type="inferred from homology"/>
<dbReference type="InterPro" id="IPR036554">
    <property type="entry name" value="GHMP_kinase_C_sf"/>
</dbReference>
<keyword evidence="2" id="KW-0547">Nucleotide-binding</keyword>
<feature type="domain" description="GHMP kinase N-terminal" evidence="5">
    <location>
        <begin position="286"/>
        <end position="385"/>
    </location>
</feature>
<evidence type="ECO:0000256" key="3">
    <source>
        <dbReference type="ARBA" id="ARBA00022840"/>
    </source>
</evidence>
<feature type="domain" description="GHMP kinase C-terminal" evidence="6">
    <location>
        <begin position="526"/>
        <end position="599"/>
    </location>
</feature>
<evidence type="ECO:0000313" key="9">
    <source>
        <dbReference type="Proteomes" id="UP000419144"/>
    </source>
</evidence>
<comment type="caution">
    <text evidence="8">The sequence shown here is derived from an EMBL/GenBank/DDBJ whole genome shotgun (WGS) entry which is preliminary data.</text>
</comment>
<dbReference type="Gene3D" id="3.30.70.890">
    <property type="entry name" value="GHMP kinase, C-terminal domain"/>
    <property type="match status" value="1"/>
</dbReference>
<reference evidence="8" key="1">
    <citation type="submission" date="2019-11" db="EMBL/GenBank/DDBJ databases">
        <title>Leishmania tarentolae CDS.</title>
        <authorList>
            <person name="Goto Y."/>
            <person name="Yamagishi J."/>
        </authorList>
    </citation>
    <scope>NUCLEOTIDE SEQUENCE [LARGE SCALE GENOMIC DNA]</scope>
    <source>
        <strain evidence="8">Parrot Tar II</strain>
    </source>
</reference>
<dbReference type="InterPro" id="IPR019741">
    <property type="entry name" value="Galactokinase_CS"/>
</dbReference>
<dbReference type="PROSITE" id="PS00106">
    <property type="entry name" value="GALACTOKINASE"/>
    <property type="match status" value="1"/>
</dbReference>
<dbReference type="Gene3D" id="3.30.230.10">
    <property type="match status" value="1"/>
</dbReference>
<dbReference type="Pfam" id="PF08544">
    <property type="entry name" value="GHMP_kinases_C"/>
    <property type="match status" value="1"/>
</dbReference>
<dbReference type="PRINTS" id="PR00473">
    <property type="entry name" value="GALCTOKINASE"/>
</dbReference>
<dbReference type="GO" id="GO:0005829">
    <property type="term" value="C:cytosol"/>
    <property type="evidence" value="ECO:0007669"/>
    <property type="project" value="TreeGrafter"/>
</dbReference>
<feature type="transmembrane region" description="Helical" evidence="4">
    <location>
        <begin position="116"/>
        <end position="136"/>
    </location>
</feature>
<keyword evidence="4" id="KW-0472">Membrane</keyword>
<dbReference type="GO" id="GO:0006012">
    <property type="term" value="P:galactose metabolic process"/>
    <property type="evidence" value="ECO:0007669"/>
    <property type="project" value="InterPro"/>
</dbReference>
<keyword evidence="9" id="KW-1185">Reference proteome</keyword>
<evidence type="ECO:0000256" key="1">
    <source>
        <dbReference type="ARBA" id="ARBA00006566"/>
    </source>
</evidence>
<dbReference type="AlphaFoldDB" id="A0A640KU49"/>
<dbReference type="InterPro" id="IPR020568">
    <property type="entry name" value="Ribosomal_Su5_D2-typ_SF"/>
</dbReference>
<feature type="domain" description="Galactokinase N-terminal" evidence="7">
    <location>
        <begin position="181"/>
        <end position="233"/>
    </location>
</feature>
<dbReference type="OrthoDB" id="275179at2759"/>
<name>A0A640KU49_LEITA</name>
<gene>
    <name evidence="8" type="ORF">LtaPh_3527600</name>
</gene>
<dbReference type="InterPro" id="IPR000705">
    <property type="entry name" value="Galactokinase"/>
</dbReference>
<dbReference type="InterPro" id="IPR013750">
    <property type="entry name" value="GHMP_kinase_C_dom"/>
</dbReference>
<accession>A0A640KU49</accession>
<dbReference type="PRINTS" id="PR00959">
    <property type="entry name" value="MEVGALKINASE"/>
</dbReference>
<evidence type="ECO:0000313" key="8">
    <source>
        <dbReference type="EMBL" id="GET92791.1"/>
    </source>
</evidence>
<dbReference type="SUPFAM" id="SSF54211">
    <property type="entry name" value="Ribosomal protein S5 domain 2-like"/>
    <property type="match status" value="1"/>
</dbReference>
<dbReference type="InterPro" id="IPR006204">
    <property type="entry name" value="GHMP_kinase_N_dom"/>
</dbReference>
<keyword evidence="3" id="KW-0067">ATP-binding</keyword>
<dbReference type="SUPFAM" id="SSF55060">
    <property type="entry name" value="GHMP Kinase, C-terminal domain"/>
    <property type="match status" value="1"/>
</dbReference>
<dbReference type="InterPro" id="IPR014721">
    <property type="entry name" value="Ribsml_uS5_D2-typ_fold_subgr"/>
</dbReference>
<dbReference type="InterPro" id="IPR019539">
    <property type="entry name" value="GalKase_N"/>
</dbReference>
<dbReference type="EMBL" id="BLBS01000056">
    <property type="protein sequence ID" value="GET92791.1"/>
    <property type="molecule type" value="Genomic_DNA"/>
</dbReference>
<protein>
    <submittedName>
        <fullName evidence="8">Galactokinase-like protein</fullName>
    </submittedName>
</protein>
<sequence length="635" mass="71121">MEREWGVPLLSLHVPARCVGLSHSVACFICAPSFHIVRLCPDGAGCVRCCCLSCHTKHAALRTIKQAQVRTHNAFREHLDDTVIIGFPTLGLFLFFFRVCVCVCSYDSNTRLSAGFIFSLTFFSLVLLPRVPAVLFNPVGVDHENPILLPPPLSQYHTAMPAESYPDERLDSMLARLTPIFREEFKVEDDADVEWLVFTFSPGRINLIGEHVDYMEGWTCPAAILEGTHILVGRVKHFQKEAKPKVRFYATYAKEHFDMDHLGGARHDKAWTTFVRGAMTLRLNRLGVGIDDASLSGVCMVVHGTLTMGAGMSASAAFGVALIHAINSVVTKSYKGCPASSGRRYSIVPSMPKEDLMELAKEARLIETEYCGVNVGIMDQFISAFAEIDKFMFLDCKHLTFEPIDMKPLLGDGEFSWMLIDSMIKHDLLGGTAQMYNSVRIDLENSQKKIGEHRYGGKPYSFSMMVRNPEQYDFSGDVEKFMEEFKPLMTPGEFDRGTYQIMEQLRTLEFRKLNDPKLPLSREDRVKKAGDILNAGHVGMREFLKVTTPELDYIQELINEDKDVAGGRMMGGGFGGCIIMLLRRSAEDRVLAHVRKHFKARFNVENSVYKVKRAGSGGFVVSLEGKNMMDAGSKL</sequence>
<dbReference type="PANTHER" id="PTHR10457">
    <property type="entry name" value="MEVALONATE KINASE/GALACTOKINASE"/>
    <property type="match status" value="1"/>
</dbReference>
<dbReference type="PANTHER" id="PTHR10457:SF7">
    <property type="entry name" value="GALACTOKINASE-RELATED"/>
    <property type="match status" value="1"/>
</dbReference>
<dbReference type="Pfam" id="PF10509">
    <property type="entry name" value="GalKase_gal_bdg"/>
    <property type="match status" value="1"/>
</dbReference>
<evidence type="ECO:0000256" key="4">
    <source>
        <dbReference type="SAM" id="Phobius"/>
    </source>
</evidence>